<dbReference type="SUPFAM" id="SSF46785">
    <property type="entry name" value="Winged helix' DNA-binding domain"/>
    <property type="match status" value="1"/>
</dbReference>
<dbReference type="SMART" id="SM00346">
    <property type="entry name" value="HTH_ICLR"/>
    <property type="match status" value="1"/>
</dbReference>
<evidence type="ECO:0000313" key="7">
    <source>
        <dbReference type="Proteomes" id="UP001433638"/>
    </source>
</evidence>
<dbReference type="Proteomes" id="UP001433638">
    <property type="component" value="Unassembled WGS sequence"/>
</dbReference>
<accession>A0ABV1M1P3</accession>
<dbReference type="InterPro" id="IPR029016">
    <property type="entry name" value="GAF-like_dom_sf"/>
</dbReference>
<dbReference type="Pfam" id="PF01614">
    <property type="entry name" value="IclR_C"/>
    <property type="match status" value="1"/>
</dbReference>
<dbReference type="EMBL" id="JBEFLD010000003">
    <property type="protein sequence ID" value="MEQ6290098.1"/>
    <property type="molecule type" value="Genomic_DNA"/>
</dbReference>
<gene>
    <name evidence="6" type="ORF">ABNW52_05635</name>
</gene>
<protein>
    <submittedName>
        <fullName evidence="6">IclR family transcriptional regulator</fullName>
    </submittedName>
</protein>
<evidence type="ECO:0000256" key="1">
    <source>
        <dbReference type="ARBA" id="ARBA00023015"/>
    </source>
</evidence>
<feature type="domain" description="HTH iclR-type" evidence="4">
    <location>
        <begin position="11"/>
        <end position="73"/>
    </location>
</feature>
<dbReference type="InterPro" id="IPR036388">
    <property type="entry name" value="WH-like_DNA-bd_sf"/>
</dbReference>
<feature type="domain" description="IclR-ED" evidence="5">
    <location>
        <begin position="74"/>
        <end position="253"/>
    </location>
</feature>
<sequence length="257" mass="27295">MELEKDTRRGIQSIEVGGALLQTLVRFGTPMMLKDLAREAGMPPAKAHPYLVSFGKLGLIEQDSVTGLYQLGSFALQMGLTALHELDAIKVASEQAAMLSLAIQQNVALAVWGNHGPTVVRIQECNRIVHINMRAGSVMSLLDSATGRVFAAYLPAHLTAELQQQELAHKPAAERPDVAAMLAEVRAHGMARAVGYPLAGINALSAPVFDNGGQLALVITTLGPAAEFDPDWHGTLAQQLRGCAANVSTLLGYRGNA</sequence>
<evidence type="ECO:0000313" key="6">
    <source>
        <dbReference type="EMBL" id="MEQ6290098.1"/>
    </source>
</evidence>
<evidence type="ECO:0000259" key="4">
    <source>
        <dbReference type="PROSITE" id="PS51077"/>
    </source>
</evidence>
<keyword evidence="3" id="KW-0804">Transcription</keyword>
<name>A0ABV1M1P3_9NEIS</name>
<keyword evidence="7" id="KW-1185">Reference proteome</keyword>
<dbReference type="InterPro" id="IPR014757">
    <property type="entry name" value="Tscrpt_reg_IclR_C"/>
</dbReference>
<comment type="caution">
    <text evidence="6">The sequence shown here is derived from an EMBL/GenBank/DDBJ whole genome shotgun (WGS) entry which is preliminary data.</text>
</comment>
<evidence type="ECO:0000256" key="2">
    <source>
        <dbReference type="ARBA" id="ARBA00023125"/>
    </source>
</evidence>
<reference evidence="6" key="1">
    <citation type="submission" date="2024-06" db="EMBL/GenBank/DDBJ databases">
        <title>Genome sequence of Vogesella sp. MAHUQ-64.</title>
        <authorList>
            <person name="Huq M.A."/>
        </authorList>
    </citation>
    <scope>NUCLEOTIDE SEQUENCE</scope>
    <source>
        <strain evidence="6">MAHUQ-64</strain>
    </source>
</reference>
<dbReference type="InterPro" id="IPR005471">
    <property type="entry name" value="Tscrpt_reg_IclR_N"/>
</dbReference>
<dbReference type="Gene3D" id="1.10.10.10">
    <property type="entry name" value="Winged helix-like DNA-binding domain superfamily/Winged helix DNA-binding domain"/>
    <property type="match status" value="1"/>
</dbReference>
<dbReference type="PANTHER" id="PTHR30136:SF8">
    <property type="entry name" value="TRANSCRIPTIONAL REGULATORY PROTEIN"/>
    <property type="match status" value="1"/>
</dbReference>
<dbReference type="Pfam" id="PF09339">
    <property type="entry name" value="HTH_IclR"/>
    <property type="match status" value="1"/>
</dbReference>
<keyword evidence="1" id="KW-0805">Transcription regulation</keyword>
<dbReference type="PROSITE" id="PS51078">
    <property type="entry name" value="ICLR_ED"/>
    <property type="match status" value="1"/>
</dbReference>
<dbReference type="RefSeq" id="WP_349585232.1">
    <property type="nucleotide sequence ID" value="NZ_JBEFLD010000003.1"/>
</dbReference>
<evidence type="ECO:0000259" key="5">
    <source>
        <dbReference type="PROSITE" id="PS51078"/>
    </source>
</evidence>
<organism evidence="6 7">
    <name type="scientific">Vogesella oryzagri</name>
    <dbReference type="NCBI Taxonomy" id="3160864"/>
    <lineage>
        <taxon>Bacteria</taxon>
        <taxon>Pseudomonadati</taxon>
        <taxon>Pseudomonadota</taxon>
        <taxon>Betaproteobacteria</taxon>
        <taxon>Neisseriales</taxon>
        <taxon>Chromobacteriaceae</taxon>
        <taxon>Vogesella</taxon>
    </lineage>
</organism>
<dbReference type="InterPro" id="IPR036390">
    <property type="entry name" value="WH_DNA-bd_sf"/>
</dbReference>
<evidence type="ECO:0000256" key="3">
    <source>
        <dbReference type="ARBA" id="ARBA00023163"/>
    </source>
</evidence>
<keyword evidence="2" id="KW-0238">DNA-binding</keyword>
<dbReference type="PROSITE" id="PS51077">
    <property type="entry name" value="HTH_ICLR"/>
    <property type="match status" value="1"/>
</dbReference>
<dbReference type="Gene3D" id="3.30.450.40">
    <property type="match status" value="1"/>
</dbReference>
<dbReference type="PANTHER" id="PTHR30136">
    <property type="entry name" value="HELIX-TURN-HELIX TRANSCRIPTIONAL REGULATOR, ICLR FAMILY"/>
    <property type="match status" value="1"/>
</dbReference>
<proteinExistence type="predicted"/>
<dbReference type="SUPFAM" id="SSF55781">
    <property type="entry name" value="GAF domain-like"/>
    <property type="match status" value="1"/>
</dbReference>
<dbReference type="InterPro" id="IPR050707">
    <property type="entry name" value="HTH_MetabolicPath_Reg"/>
</dbReference>